<dbReference type="GO" id="GO:0043565">
    <property type="term" value="F:sequence-specific DNA binding"/>
    <property type="evidence" value="ECO:0007669"/>
    <property type="project" value="InterPro"/>
</dbReference>
<sequence>GGGGVAVVHKDNAATKLSDRVRRWCFNVSGQFDSNISPPKTHPSLRCLCNKCGLFERMHSRPRPELSPHKRGPL</sequence>
<feature type="domain" description="GATA-type" evidence="2">
    <location>
        <begin position="48"/>
        <end position="74"/>
    </location>
</feature>
<keyword evidence="1" id="KW-0479">Metal-binding</keyword>
<reference evidence="3" key="1">
    <citation type="submission" date="2023-03" db="EMBL/GenBank/DDBJ databases">
        <title>Massive genome expansion in bonnet fungi (Mycena s.s.) driven by repeated elements and novel gene families across ecological guilds.</title>
        <authorList>
            <consortium name="Lawrence Berkeley National Laboratory"/>
            <person name="Harder C.B."/>
            <person name="Miyauchi S."/>
            <person name="Viragh M."/>
            <person name="Kuo A."/>
            <person name="Thoen E."/>
            <person name="Andreopoulos B."/>
            <person name="Lu D."/>
            <person name="Skrede I."/>
            <person name="Drula E."/>
            <person name="Henrissat B."/>
            <person name="Morin E."/>
            <person name="Kohler A."/>
            <person name="Barry K."/>
            <person name="LaButti K."/>
            <person name="Morin E."/>
            <person name="Salamov A."/>
            <person name="Lipzen A."/>
            <person name="Mereny Z."/>
            <person name="Hegedus B."/>
            <person name="Baldrian P."/>
            <person name="Stursova M."/>
            <person name="Weitz H."/>
            <person name="Taylor A."/>
            <person name="Grigoriev I.V."/>
            <person name="Nagy L.G."/>
            <person name="Martin F."/>
            <person name="Kauserud H."/>
        </authorList>
    </citation>
    <scope>NUCLEOTIDE SEQUENCE</scope>
    <source>
        <strain evidence="3">CBHHK182m</strain>
    </source>
</reference>
<dbReference type="AlphaFoldDB" id="A0AAD7MVX8"/>
<evidence type="ECO:0000259" key="2">
    <source>
        <dbReference type="PROSITE" id="PS50114"/>
    </source>
</evidence>
<dbReference type="InterPro" id="IPR013088">
    <property type="entry name" value="Znf_NHR/GATA"/>
</dbReference>
<gene>
    <name evidence="3" type="ORF">B0H16DRAFT_1225350</name>
</gene>
<accession>A0AAD7MVX8</accession>
<dbReference type="Proteomes" id="UP001215598">
    <property type="component" value="Unassembled WGS sequence"/>
</dbReference>
<feature type="non-terminal residue" evidence="3">
    <location>
        <position position="1"/>
    </location>
</feature>
<keyword evidence="4" id="KW-1185">Reference proteome</keyword>
<evidence type="ECO:0000313" key="4">
    <source>
        <dbReference type="Proteomes" id="UP001215598"/>
    </source>
</evidence>
<proteinExistence type="predicted"/>
<organism evidence="3 4">
    <name type="scientific">Mycena metata</name>
    <dbReference type="NCBI Taxonomy" id="1033252"/>
    <lineage>
        <taxon>Eukaryota</taxon>
        <taxon>Fungi</taxon>
        <taxon>Dikarya</taxon>
        <taxon>Basidiomycota</taxon>
        <taxon>Agaricomycotina</taxon>
        <taxon>Agaricomycetes</taxon>
        <taxon>Agaricomycetidae</taxon>
        <taxon>Agaricales</taxon>
        <taxon>Marasmiineae</taxon>
        <taxon>Mycenaceae</taxon>
        <taxon>Mycena</taxon>
    </lineage>
</organism>
<evidence type="ECO:0000256" key="1">
    <source>
        <dbReference type="PROSITE-ProRule" id="PRU00094"/>
    </source>
</evidence>
<dbReference type="GO" id="GO:0006355">
    <property type="term" value="P:regulation of DNA-templated transcription"/>
    <property type="evidence" value="ECO:0007669"/>
    <property type="project" value="InterPro"/>
</dbReference>
<evidence type="ECO:0000313" key="3">
    <source>
        <dbReference type="EMBL" id="KAJ7734416.1"/>
    </source>
</evidence>
<dbReference type="InterPro" id="IPR000679">
    <property type="entry name" value="Znf_GATA"/>
</dbReference>
<keyword evidence="1" id="KW-0863">Zinc-finger</keyword>
<comment type="caution">
    <text evidence="3">The sequence shown here is derived from an EMBL/GenBank/DDBJ whole genome shotgun (WGS) entry which is preliminary data.</text>
</comment>
<protein>
    <recommendedName>
        <fullName evidence="2">GATA-type domain-containing protein</fullName>
    </recommendedName>
</protein>
<dbReference type="EMBL" id="JARKIB010000132">
    <property type="protein sequence ID" value="KAJ7734416.1"/>
    <property type="molecule type" value="Genomic_DNA"/>
</dbReference>
<dbReference type="GO" id="GO:0008270">
    <property type="term" value="F:zinc ion binding"/>
    <property type="evidence" value="ECO:0007669"/>
    <property type="project" value="UniProtKB-KW"/>
</dbReference>
<dbReference type="Gene3D" id="3.30.50.10">
    <property type="entry name" value="Erythroid Transcription Factor GATA-1, subunit A"/>
    <property type="match status" value="1"/>
</dbReference>
<keyword evidence="1" id="KW-0862">Zinc</keyword>
<name>A0AAD7MVX8_9AGAR</name>
<feature type="non-terminal residue" evidence="3">
    <location>
        <position position="74"/>
    </location>
</feature>
<dbReference type="PROSITE" id="PS50114">
    <property type="entry name" value="GATA_ZN_FINGER_2"/>
    <property type="match status" value="1"/>
</dbReference>